<feature type="compositionally biased region" description="Polar residues" evidence="1">
    <location>
        <begin position="154"/>
        <end position="163"/>
    </location>
</feature>
<name>A0AAJ4DN97_9BACT</name>
<dbReference type="InterPro" id="IPR018698">
    <property type="entry name" value="VWA-like_dom"/>
</dbReference>
<dbReference type="PANTHER" id="PTHR38730">
    <property type="entry name" value="SLL7028 PROTEIN"/>
    <property type="match status" value="1"/>
</dbReference>
<accession>A0AAJ4DN97</accession>
<evidence type="ECO:0000259" key="2">
    <source>
        <dbReference type="Pfam" id="PF09967"/>
    </source>
</evidence>
<evidence type="ECO:0000313" key="5">
    <source>
        <dbReference type="Proteomes" id="UP000326061"/>
    </source>
</evidence>
<dbReference type="Pfam" id="PF13203">
    <property type="entry name" value="DUF2201_N"/>
    <property type="match status" value="1"/>
</dbReference>
<dbReference type="Pfam" id="PF09967">
    <property type="entry name" value="DUF2201"/>
    <property type="match status" value="1"/>
</dbReference>
<dbReference type="RefSeq" id="WP_152299946.1">
    <property type="nucleotide sequence ID" value="NZ_CP041166.1"/>
</dbReference>
<dbReference type="AlphaFoldDB" id="A0AAJ4DN97"/>
<dbReference type="PANTHER" id="PTHR38730:SF1">
    <property type="entry name" value="SLL7028 PROTEIN"/>
    <property type="match status" value="1"/>
</dbReference>
<proteinExistence type="predicted"/>
<gene>
    <name evidence="4" type="ORF">FJR47_08145</name>
</gene>
<feature type="domain" description="Putative metallopeptidase" evidence="3">
    <location>
        <begin position="6"/>
        <end position="239"/>
    </location>
</feature>
<dbReference type="SUPFAM" id="SSF53300">
    <property type="entry name" value="vWA-like"/>
    <property type="match status" value="1"/>
</dbReference>
<evidence type="ECO:0000259" key="3">
    <source>
        <dbReference type="Pfam" id="PF13203"/>
    </source>
</evidence>
<evidence type="ECO:0000313" key="4">
    <source>
        <dbReference type="EMBL" id="QFR43885.1"/>
    </source>
</evidence>
<dbReference type="EMBL" id="CP041166">
    <property type="protein sequence ID" value="QFR43885.1"/>
    <property type="molecule type" value="Genomic_DNA"/>
</dbReference>
<keyword evidence="5" id="KW-1185">Reference proteome</keyword>
<evidence type="ECO:0000256" key="1">
    <source>
        <dbReference type="SAM" id="MobiDB-lite"/>
    </source>
</evidence>
<organism evidence="4 5">
    <name type="scientific">Sulfurimonas xiamenensis</name>
    <dbReference type="NCBI Taxonomy" id="2590021"/>
    <lineage>
        <taxon>Bacteria</taxon>
        <taxon>Pseudomonadati</taxon>
        <taxon>Campylobacterota</taxon>
        <taxon>Epsilonproteobacteria</taxon>
        <taxon>Campylobacterales</taxon>
        <taxon>Sulfurimonadaceae</taxon>
        <taxon>Sulfurimonas</taxon>
    </lineage>
</organism>
<evidence type="ECO:0008006" key="6">
    <source>
        <dbReference type="Google" id="ProtNLM"/>
    </source>
</evidence>
<reference evidence="5" key="1">
    <citation type="submission" date="2019-06" db="EMBL/GenBank/DDBJ databases">
        <title>Sulfurimonas gotlandica sp. nov., a chemoautotrophic and psychrotolerant epsilonproteobacterium isolated from a pelagic redoxcline, and an emended description of the genus Sulfurimonas.</title>
        <authorList>
            <person name="Wang S."/>
            <person name="Jiang L."/>
            <person name="Shao Z."/>
        </authorList>
    </citation>
    <scope>NUCLEOTIDE SEQUENCE [LARGE SCALE GENOMIC DNA]</scope>
    <source>
        <strain evidence="5">1-1N</strain>
    </source>
</reference>
<dbReference type="Proteomes" id="UP000326061">
    <property type="component" value="Chromosome"/>
</dbReference>
<sequence length="369" mass="42661">MSNIQDKISQAKSKLLVNYPFFGSLAAKLELIQNDDIQSFKSNGIKLEYNSDFLERLESSQMEFVFANGAMHASLAYESRKNRRSGWLWQLATDYAINDMLVENGLERPDEAHYSKRFSGMYAEEIYAELKEDILRDELEYEADDTDEKKNNQREQNTPQKTDTLSEQLFEEFAKAKLEDEAKSGEIPVGIRRFFTIASEGKIDWRNELRVALERFHKDDYTLLPPSKKFLHLGIYLPSCISQRFKLVVAVDSSGSVDEKLLNEFLNELNFLMNIIPNYQIDLLVCDNKIHSHTTFYSGDNLELNLKGGGGTDFRPVFEFIENELEDVKLLLYFTDLDGIFPNNEPNYEVKWIVPKEVYTPFGAVIILE</sequence>
<feature type="domain" description="VWA-like" evidence="2">
    <location>
        <begin position="247"/>
        <end position="369"/>
    </location>
</feature>
<feature type="region of interest" description="Disordered" evidence="1">
    <location>
        <begin position="142"/>
        <end position="163"/>
    </location>
</feature>
<dbReference type="InterPro" id="IPR025154">
    <property type="entry name" value="Put_metallopeptidase_dom"/>
</dbReference>
<protein>
    <recommendedName>
        <fullName evidence="6">VWA-like domain-containing protein</fullName>
    </recommendedName>
</protein>
<dbReference type="KEGG" id="suln:FJR47_08145"/>
<dbReference type="InterPro" id="IPR036465">
    <property type="entry name" value="vWFA_dom_sf"/>
</dbReference>